<evidence type="ECO:0000256" key="4">
    <source>
        <dbReference type="SAM" id="MobiDB-lite"/>
    </source>
</evidence>
<evidence type="ECO:0000256" key="3">
    <source>
        <dbReference type="SAM" id="Coils"/>
    </source>
</evidence>
<dbReference type="OrthoDB" id="2123794at2759"/>
<evidence type="ECO:0000313" key="6">
    <source>
        <dbReference type="EMBL" id="CAG5131549.1"/>
    </source>
</evidence>
<keyword evidence="2 3" id="KW-0175">Coiled coil</keyword>
<evidence type="ECO:0000313" key="7">
    <source>
        <dbReference type="Proteomes" id="UP000678393"/>
    </source>
</evidence>
<feature type="compositionally biased region" description="Polar residues" evidence="4">
    <location>
        <begin position="698"/>
        <end position="708"/>
    </location>
</feature>
<reference evidence="6" key="1">
    <citation type="submission" date="2021-04" db="EMBL/GenBank/DDBJ databases">
        <authorList>
            <consortium name="Molecular Ecology Group"/>
        </authorList>
    </citation>
    <scope>NUCLEOTIDE SEQUENCE</scope>
</reference>
<feature type="compositionally biased region" description="Basic and acidic residues" evidence="4">
    <location>
        <begin position="327"/>
        <end position="371"/>
    </location>
</feature>
<keyword evidence="7" id="KW-1185">Reference proteome</keyword>
<feature type="coiled-coil region" evidence="3">
    <location>
        <begin position="100"/>
        <end position="286"/>
    </location>
</feature>
<dbReference type="GO" id="GO:0042073">
    <property type="term" value="P:intraciliary transport"/>
    <property type="evidence" value="ECO:0007669"/>
    <property type="project" value="TreeGrafter"/>
</dbReference>
<evidence type="ECO:0000259" key="5">
    <source>
        <dbReference type="Pfam" id="PF15619"/>
    </source>
</evidence>
<sequence>MNNKQAFSDEDHHSSDRYTEDFESDDGKRTSTPKKRSSPMKVSNHQYYQDKFRGRGRHSGTLKTHSQTRRPKRGRGNNNSRSSEPADMRKSHDNVTSRVLSASRNRINELRNKVEELNIQIHNLQQENRLFKKMQFRQEKALRVFEDKESDLPSILDRHSNEVRALREQNRRLKEKYEKSDRYLRDAEDELEKMKVKLKKYKDMCEQQELKEREELSRKLAQAELDLEEKDVKLKELQRYIDMLKKNHRHELGIEVARQKEMKKQLEELTEKNSLLESQLKEKEKALDYLNIYSNPHQGRPSRDSSPDGSTLGLKFKKKTSAVPELTPREKAKFYSEKRRSELLRQKELKEDKERKKKEQWEMEEKEKEKNTSSSSQQFVFGNKDQIFDENEEIRLEEEKRQRQDRENRERRDEELIKKQREFEKRSEQDKLVKMINGTRDKKEREEREKRELHERENTRQEEKERKEQKEREEKARLEVERREQQERERQQEEERKVERKRQVMLEEERRQKEKVEHERRVQMEKEMLESDPVWQAERKKKDELLKKLQSTNDYGSADVDPFSPVSPKKSKDHHLHSGGVKDTSNSQGRKGDSKEYSFTQPINNLHRGKPAHEDITVPYLERQKQRRRTSNDSGGYEPSFGPARGEAGKADKSKPVPMFEDDDEPMFKLPANTTSISSTKHQDKKPTNLLETLFGPQANNPDKTSTSNKEKDQVLSRNASHSSTNKIKAADTTNSPYHHSSPQSNKLKSDIDKKSTIFGGGALIEDEFLSNNNKVLPRRHRESNLNTFSAKPSVTAIDTCEDEIEEFVL</sequence>
<evidence type="ECO:0000256" key="2">
    <source>
        <dbReference type="ARBA" id="ARBA00023054"/>
    </source>
</evidence>
<feature type="compositionally biased region" description="Basic residues" evidence="4">
    <location>
        <begin position="54"/>
        <end position="75"/>
    </location>
</feature>
<feature type="domain" description="Lebercilin" evidence="5">
    <location>
        <begin position="95"/>
        <end position="287"/>
    </location>
</feature>
<dbReference type="EMBL" id="CAJHNH020004746">
    <property type="protein sequence ID" value="CAG5131549.1"/>
    <property type="molecule type" value="Genomic_DNA"/>
</dbReference>
<feature type="region of interest" description="Disordered" evidence="4">
    <location>
        <begin position="1"/>
        <end position="100"/>
    </location>
</feature>
<gene>
    <name evidence="6" type="ORF">CUNI_LOCUS17107</name>
</gene>
<dbReference type="PANTHER" id="PTHR16650">
    <property type="entry name" value="C21ORF13-RELATED"/>
    <property type="match status" value="1"/>
</dbReference>
<feature type="compositionally biased region" description="Basic and acidic residues" evidence="4">
    <location>
        <begin position="393"/>
        <end position="529"/>
    </location>
</feature>
<dbReference type="AlphaFoldDB" id="A0A8S3ZQ40"/>
<name>A0A8S3ZQ40_9EUPU</name>
<protein>
    <recommendedName>
        <fullName evidence="5">Lebercilin domain-containing protein</fullName>
    </recommendedName>
</protein>
<dbReference type="PANTHER" id="PTHR16650:SF6">
    <property type="entry name" value="GH21622P"/>
    <property type="match status" value="1"/>
</dbReference>
<dbReference type="InterPro" id="IPR028933">
    <property type="entry name" value="Lebercilin_dom"/>
</dbReference>
<dbReference type="InterPro" id="IPR026188">
    <property type="entry name" value="Lebercilin-like"/>
</dbReference>
<evidence type="ECO:0000256" key="1">
    <source>
        <dbReference type="ARBA" id="ARBA00010229"/>
    </source>
</evidence>
<feature type="compositionally biased region" description="Polar residues" evidence="4">
    <location>
        <begin position="716"/>
        <end position="747"/>
    </location>
</feature>
<proteinExistence type="inferred from homology"/>
<dbReference type="Proteomes" id="UP000678393">
    <property type="component" value="Unassembled WGS sequence"/>
</dbReference>
<comment type="similarity">
    <text evidence="1">Belongs to the LCA5 family.</text>
</comment>
<feature type="region of interest" description="Disordered" evidence="4">
    <location>
        <begin position="291"/>
        <end position="752"/>
    </location>
</feature>
<comment type="caution">
    <text evidence="6">The sequence shown here is derived from an EMBL/GenBank/DDBJ whole genome shotgun (WGS) entry which is preliminary data.</text>
</comment>
<feature type="compositionally biased region" description="Basic and acidic residues" evidence="4">
    <location>
        <begin position="84"/>
        <end position="95"/>
    </location>
</feature>
<feature type="compositionally biased region" description="Basic and acidic residues" evidence="4">
    <location>
        <begin position="537"/>
        <end position="547"/>
    </location>
</feature>
<dbReference type="GO" id="GO:0005930">
    <property type="term" value="C:axoneme"/>
    <property type="evidence" value="ECO:0007669"/>
    <property type="project" value="TreeGrafter"/>
</dbReference>
<accession>A0A8S3ZQ40</accession>
<organism evidence="6 7">
    <name type="scientific">Candidula unifasciata</name>
    <dbReference type="NCBI Taxonomy" id="100452"/>
    <lineage>
        <taxon>Eukaryota</taxon>
        <taxon>Metazoa</taxon>
        <taxon>Spiralia</taxon>
        <taxon>Lophotrochozoa</taxon>
        <taxon>Mollusca</taxon>
        <taxon>Gastropoda</taxon>
        <taxon>Heterobranchia</taxon>
        <taxon>Euthyneura</taxon>
        <taxon>Panpulmonata</taxon>
        <taxon>Eupulmonata</taxon>
        <taxon>Stylommatophora</taxon>
        <taxon>Helicina</taxon>
        <taxon>Helicoidea</taxon>
        <taxon>Geomitridae</taxon>
        <taxon>Candidula</taxon>
    </lineage>
</organism>
<feature type="compositionally biased region" description="Basic and acidic residues" evidence="4">
    <location>
        <begin position="7"/>
        <end position="29"/>
    </location>
</feature>
<dbReference type="Pfam" id="PF15619">
    <property type="entry name" value="Lebercilin"/>
    <property type="match status" value="1"/>
</dbReference>